<feature type="binding site" evidence="13">
    <location>
        <begin position="114"/>
        <end position="115"/>
    </location>
    <ligand>
        <name>NAD(+)</name>
        <dbReference type="ChEBI" id="CHEBI:57540"/>
    </ligand>
</feature>
<dbReference type="InterPro" id="IPR041663">
    <property type="entry name" value="DisA/LigA_HHH"/>
</dbReference>
<dbReference type="PANTHER" id="PTHR23389:SF9">
    <property type="entry name" value="DNA LIGASE"/>
    <property type="match status" value="1"/>
</dbReference>
<evidence type="ECO:0000259" key="15">
    <source>
        <dbReference type="PROSITE" id="PS50172"/>
    </source>
</evidence>
<dbReference type="Pfam" id="PF01653">
    <property type="entry name" value="DNA_ligase_aden"/>
    <property type="match status" value="2"/>
</dbReference>
<feature type="binding site" evidence="13">
    <location>
        <position position="374"/>
    </location>
    <ligand>
        <name>NAD(+)</name>
        <dbReference type="ChEBI" id="CHEBI:57540"/>
    </ligand>
</feature>
<dbReference type="InterPro" id="IPR013840">
    <property type="entry name" value="DNAligase_N"/>
</dbReference>
<dbReference type="InterPro" id="IPR036420">
    <property type="entry name" value="BRCT_dom_sf"/>
</dbReference>
<dbReference type="PANTHER" id="PTHR23389">
    <property type="entry name" value="CHROMOSOME TRANSMISSION FIDELITY FACTOR 18"/>
    <property type="match status" value="1"/>
</dbReference>
<dbReference type="Gene3D" id="6.20.10.30">
    <property type="match status" value="1"/>
</dbReference>
<feature type="coiled-coil region" evidence="14">
    <location>
        <begin position="215"/>
        <end position="260"/>
    </location>
</feature>
<dbReference type="GO" id="GO:0006281">
    <property type="term" value="P:DNA repair"/>
    <property type="evidence" value="ECO:0007669"/>
    <property type="project" value="UniProtKB-KW"/>
</dbReference>
<dbReference type="InterPro" id="IPR013839">
    <property type="entry name" value="DNAligase_adenylation"/>
</dbReference>
<dbReference type="Pfam" id="PF03120">
    <property type="entry name" value="OB_DNA_ligase"/>
    <property type="match status" value="1"/>
</dbReference>
<gene>
    <name evidence="13" type="primary">ligA</name>
    <name evidence="16" type="ORF">HC352_02140</name>
</gene>
<evidence type="ECO:0000256" key="8">
    <source>
        <dbReference type="ARBA" id="ARBA00022842"/>
    </source>
</evidence>
<dbReference type="Gene3D" id="1.10.150.20">
    <property type="entry name" value="5' to 3' exonuclease, C-terminal subdomain"/>
    <property type="match status" value="2"/>
</dbReference>
<name>A0A6H2EJC9_9ACTO</name>
<dbReference type="AlphaFoldDB" id="A0A6H2EJC9"/>
<keyword evidence="4 13" id="KW-0235">DNA replication</keyword>
<dbReference type="SUPFAM" id="SSF52113">
    <property type="entry name" value="BRCT domain"/>
    <property type="match status" value="1"/>
</dbReference>
<dbReference type="InterPro" id="IPR001679">
    <property type="entry name" value="DNA_ligase"/>
</dbReference>
<evidence type="ECO:0000256" key="10">
    <source>
        <dbReference type="ARBA" id="ARBA00023204"/>
    </source>
</evidence>
<dbReference type="KEGG" id="arca:HC352_02140"/>
<dbReference type="InterPro" id="IPR001357">
    <property type="entry name" value="BRCT_dom"/>
</dbReference>
<dbReference type="Pfam" id="PF12826">
    <property type="entry name" value="HHH_2"/>
    <property type="match status" value="1"/>
</dbReference>
<dbReference type="HAMAP" id="MF_01588">
    <property type="entry name" value="DNA_ligase_A"/>
    <property type="match status" value="1"/>
</dbReference>
<dbReference type="PROSITE" id="PS01055">
    <property type="entry name" value="DNA_LIGASE_N1"/>
    <property type="match status" value="1"/>
</dbReference>
<dbReference type="FunFam" id="2.40.50.140:FF:000012">
    <property type="entry name" value="DNA ligase"/>
    <property type="match status" value="1"/>
</dbReference>
<dbReference type="Proteomes" id="UP000502298">
    <property type="component" value="Chromosome"/>
</dbReference>
<evidence type="ECO:0000256" key="7">
    <source>
        <dbReference type="ARBA" id="ARBA00022833"/>
    </source>
</evidence>
<dbReference type="InterPro" id="IPR018239">
    <property type="entry name" value="DNA_ligase_AS"/>
</dbReference>
<keyword evidence="3 13" id="KW-0436">Ligase</keyword>
<keyword evidence="14" id="KW-0175">Coiled coil</keyword>
<reference evidence="16 17" key="1">
    <citation type="submission" date="2020-03" db="EMBL/GenBank/DDBJ databases">
        <title>Complete genome of Arcanobacterium buesumensis sp. nov. strain 2701.</title>
        <authorList>
            <person name="Borowiak M."/>
            <person name="Alssahen M."/>
            <person name="Laemmler C."/>
            <person name="Malorny B."/>
            <person name="Hassan A."/>
            <person name="Prenger-Berninghoff E."/>
            <person name="Ploetz M."/>
            <person name="Abdulmawjood A."/>
        </authorList>
    </citation>
    <scope>NUCLEOTIDE SEQUENCE [LARGE SCALE GENOMIC DNA]</scope>
    <source>
        <strain evidence="16 17">2701</strain>
    </source>
</reference>
<organism evidence="16 17">
    <name type="scientific">Arcanobacterium buesumense</name>
    <dbReference type="NCBI Taxonomy" id="2722751"/>
    <lineage>
        <taxon>Bacteria</taxon>
        <taxon>Bacillati</taxon>
        <taxon>Actinomycetota</taxon>
        <taxon>Actinomycetes</taxon>
        <taxon>Actinomycetales</taxon>
        <taxon>Actinomycetaceae</taxon>
        <taxon>Arcanobacterium</taxon>
    </lineage>
</organism>
<comment type="similarity">
    <text evidence="12 13">Belongs to the NAD-dependent DNA ligase family. LigA subfamily.</text>
</comment>
<dbReference type="InterPro" id="IPR010994">
    <property type="entry name" value="RuvA_2-like"/>
</dbReference>
<dbReference type="PROSITE" id="PS01056">
    <property type="entry name" value="DNA_LIGASE_N2"/>
    <property type="match status" value="1"/>
</dbReference>
<dbReference type="Pfam" id="PF03119">
    <property type="entry name" value="DNA_ligase_ZBD"/>
    <property type="match status" value="1"/>
</dbReference>
<evidence type="ECO:0000256" key="11">
    <source>
        <dbReference type="ARBA" id="ARBA00034005"/>
    </source>
</evidence>
<keyword evidence="9 13" id="KW-0520">NAD</keyword>
<feature type="binding site" evidence="13">
    <location>
        <position position="517"/>
    </location>
    <ligand>
        <name>Zn(2+)</name>
        <dbReference type="ChEBI" id="CHEBI:29105"/>
    </ligand>
</feature>
<evidence type="ECO:0000256" key="4">
    <source>
        <dbReference type="ARBA" id="ARBA00022705"/>
    </source>
</evidence>
<feature type="domain" description="BRCT" evidence="15">
    <location>
        <begin position="785"/>
        <end position="861"/>
    </location>
</feature>
<dbReference type="SMART" id="SM00532">
    <property type="entry name" value="LIGANc"/>
    <property type="match status" value="1"/>
</dbReference>
<dbReference type="EC" id="6.5.1.2" evidence="1 13"/>
<sequence>MSELCGKVFVGSSVIPFRIRVFRYDGYVDAKNFEEAQKSWQTLAPKLLHAQEVYYSTGEMVMVDATYDTYMRQLRELEERFPQLWSPDSPSTKVGAKPSRTNVPAVRHAQRMYSLQDVFSREELAEWMANVGHDLPEGAQFSVEVKIDGLAVNLTYRQGLLVQAATRGDGVTGEDITRNVAAISTIPQRLSGEHIPELVEIRGEIFFPVAQFLEYNQKVDQRNKLIDEKNQLIAEANKEIAIENRRIRQANATLAEHERKAERPTKRREAHIKPFVNPRNAASGTMRQDDSGSLALRSLDFIAHGIGELRGVDDDLRATLGHQEGVYQTFKAWGLPVSDATQICTTLAQINDYLDKYQHARDSLPFEFDGVVIKIDDRRIQEELGYTTRVPRWAVAYKFPPTEVQTRLLDIRVQVGRTGRVTPYAVMEPVFVDGSTVSQATLHNPSEVARKGVKIGDIVVVRKAGDIIPEVVGPIESERDGTEVDFVMPTQCPDCGAPIAAISEGDVDLRCTNQQSCPAQLTQRVAHIGSRGGLDIEGLGEESAAWLCQPDKNRPDALMALATGHTLIVEDSNGRTRKIFLTFAQRQEREIVDAHGAIVDHQDIISPRLQKELEIPAQQTPILSTEADLFHLQADQARDVWVWQPEKSRGEVTGNWKYVRAAWTKPQWSGAGDKRTIVKPSVPAKPLLTMLDEIEKAKTKDLWRKIVALNIRHVGPVAARALSDEFESLDAMRAASLESLAQVDGVGTIIASSFLSWFDQSWHEEIVTRWTEAGVTFTHCKPTAEVNQTLAGLTIVATGSLEHFTRDGINEAINAAGGKATGSVSAKTDFVVAGPGAGSKATKASNLGIRILTEEQFRELLATGIAPQ</sequence>
<feature type="binding site" evidence="13">
    <location>
        <position position="511"/>
    </location>
    <ligand>
        <name>Zn(2+)</name>
        <dbReference type="ChEBI" id="CHEBI:29105"/>
    </ligand>
</feature>
<keyword evidence="6 13" id="KW-0227">DNA damage</keyword>
<comment type="function">
    <text evidence="13">DNA ligase that catalyzes the formation of phosphodiester linkages between 5'-phosphoryl and 3'-hydroxyl groups in double-stranded DNA using NAD as a coenzyme and as the energy source for the reaction. It is essential for DNA replication and repair of damaged DNA.</text>
</comment>
<dbReference type="PROSITE" id="PS50172">
    <property type="entry name" value="BRCT"/>
    <property type="match status" value="1"/>
</dbReference>
<evidence type="ECO:0000256" key="1">
    <source>
        <dbReference type="ARBA" id="ARBA00012722"/>
    </source>
</evidence>
<dbReference type="GO" id="GO:0003911">
    <property type="term" value="F:DNA ligase (NAD+) activity"/>
    <property type="evidence" value="ECO:0007669"/>
    <property type="project" value="UniProtKB-UniRule"/>
</dbReference>
<dbReference type="InterPro" id="IPR004150">
    <property type="entry name" value="NAD_DNA_ligase_OB"/>
</dbReference>
<keyword evidence="17" id="KW-1185">Reference proteome</keyword>
<dbReference type="GO" id="GO:0046872">
    <property type="term" value="F:metal ion binding"/>
    <property type="evidence" value="ECO:0007669"/>
    <property type="project" value="UniProtKB-KW"/>
</dbReference>
<dbReference type="Gene3D" id="2.40.50.140">
    <property type="entry name" value="Nucleic acid-binding proteins"/>
    <property type="match status" value="1"/>
</dbReference>
<feature type="binding site" evidence="13">
    <location>
        <position position="144"/>
    </location>
    <ligand>
        <name>NAD(+)</name>
        <dbReference type="ChEBI" id="CHEBI:57540"/>
    </ligand>
</feature>
<feature type="binding site" evidence="13">
    <location>
        <position position="204"/>
    </location>
    <ligand>
        <name>NAD(+)</name>
        <dbReference type="ChEBI" id="CHEBI:57540"/>
    </ligand>
</feature>
<dbReference type="GO" id="GO:0006260">
    <property type="term" value="P:DNA replication"/>
    <property type="evidence" value="ECO:0007669"/>
    <property type="project" value="UniProtKB-KW"/>
</dbReference>
<dbReference type="InterPro" id="IPR004149">
    <property type="entry name" value="Znf_DNAligase_C4"/>
</dbReference>
<dbReference type="CDD" id="cd00114">
    <property type="entry name" value="LIGANc"/>
    <property type="match status" value="1"/>
</dbReference>
<evidence type="ECO:0000256" key="5">
    <source>
        <dbReference type="ARBA" id="ARBA00022723"/>
    </source>
</evidence>
<dbReference type="SUPFAM" id="SSF56091">
    <property type="entry name" value="DNA ligase/mRNA capping enzyme, catalytic domain"/>
    <property type="match status" value="2"/>
</dbReference>
<accession>A0A6H2EJC9</accession>
<dbReference type="Gene3D" id="3.40.50.10190">
    <property type="entry name" value="BRCT domain"/>
    <property type="match status" value="1"/>
</dbReference>
<evidence type="ECO:0000256" key="6">
    <source>
        <dbReference type="ARBA" id="ARBA00022763"/>
    </source>
</evidence>
<dbReference type="EMBL" id="CP050804">
    <property type="protein sequence ID" value="QJC21436.1"/>
    <property type="molecule type" value="Genomic_DNA"/>
</dbReference>
<dbReference type="SUPFAM" id="SSF47781">
    <property type="entry name" value="RuvA domain 2-like"/>
    <property type="match status" value="2"/>
</dbReference>
<comment type="cofactor">
    <cofactor evidence="13">
        <name>Mg(2+)</name>
        <dbReference type="ChEBI" id="CHEBI:18420"/>
    </cofactor>
    <cofactor evidence="13">
        <name>Mn(2+)</name>
        <dbReference type="ChEBI" id="CHEBI:29035"/>
    </cofactor>
</comment>
<evidence type="ECO:0000256" key="9">
    <source>
        <dbReference type="ARBA" id="ARBA00023027"/>
    </source>
</evidence>
<keyword evidence="5 13" id="KW-0479">Metal-binding</keyword>
<evidence type="ECO:0000256" key="14">
    <source>
        <dbReference type="SAM" id="Coils"/>
    </source>
</evidence>
<evidence type="ECO:0000256" key="12">
    <source>
        <dbReference type="ARBA" id="ARBA00060881"/>
    </source>
</evidence>
<protein>
    <recommendedName>
        <fullName evidence="2 13">DNA ligase</fullName>
        <ecNumber evidence="1 13">6.5.1.2</ecNumber>
    </recommendedName>
    <alternativeName>
        <fullName evidence="13">Polydeoxyribonucleotide synthase [NAD(+)]</fullName>
    </alternativeName>
</protein>
<dbReference type="InterPro" id="IPR012340">
    <property type="entry name" value="NA-bd_OB-fold"/>
</dbReference>
<dbReference type="InterPro" id="IPR033136">
    <property type="entry name" value="DNA_ligase_CS"/>
</dbReference>
<evidence type="ECO:0000256" key="2">
    <source>
        <dbReference type="ARBA" id="ARBA00013308"/>
    </source>
</evidence>
<feature type="active site" description="N6-AMP-lysine intermediate" evidence="13">
    <location>
        <position position="146"/>
    </location>
</feature>
<keyword evidence="13" id="KW-0464">Manganese</keyword>
<dbReference type="SMART" id="SM00292">
    <property type="entry name" value="BRCT"/>
    <property type="match status" value="1"/>
</dbReference>
<keyword evidence="10 13" id="KW-0234">DNA repair</keyword>
<dbReference type="GO" id="GO:0005829">
    <property type="term" value="C:cytosol"/>
    <property type="evidence" value="ECO:0007669"/>
    <property type="project" value="TreeGrafter"/>
</dbReference>
<feature type="binding site" evidence="13">
    <location>
        <position position="398"/>
    </location>
    <ligand>
        <name>NAD(+)</name>
        <dbReference type="ChEBI" id="CHEBI:57540"/>
    </ligand>
</feature>
<feature type="binding site" evidence="13">
    <location>
        <position position="492"/>
    </location>
    <ligand>
        <name>Zn(2+)</name>
        <dbReference type="ChEBI" id="CHEBI:29105"/>
    </ligand>
</feature>
<dbReference type="Gene3D" id="3.30.470.30">
    <property type="entry name" value="DNA ligase/mRNA capping enzyme"/>
    <property type="match status" value="1"/>
</dbReference>
<keyword evidence="8 13" id="KW-0460">Magnesium</keyword>
<comment type="catalytic activity">
    <reaction evidence="11 13">
        <text>NAD(+) + (deoxyribonucleotide)n-3'-hydroxyl + 5'-phospho-(deoxyribonucleotide)m = (deoxyribonucleotide)n+m + AMP + beta-nicotinamide D-nucleotide.</text>
        <dbReference type="EC" id="6.5.1.2"/>
    </reaction>
</comment>
<feature type="binding site" evidence="13">
    <location>
        <position position="167"/>
    </location>
    <ligand>
        <name>NAD(+)</name>
        <dbReference type="ChEBI" id="CHEBI:57540"/>
    </ligand>
</feature>
<dbReference type="CDD" id="cd17748">
    <property type="entry name" value="BRCT_DNA_ligase_like"/>
    <property type="match status" value="1"/>
</dbReference>
<evidence type="ECO:0000313" key="17">
    <source>
        <dbReference type="Proteomes" id="UP000502298"/>
    </source>
</evidence>
<evidence type="ECO:0000256" key="3">
    <source>
        <dbReference type="ARBA" id="ARBA00022598"/>
    </source>
</evidence>
<proteinExistence type="inferred from homology"/>
<dbReference type="SUPFAM" id="SSF50249">
    <property type="entry name" value="Nucleic acid-binding proteins"/>
    <property type="match status" value="1"/>
</dbReference>
<feature type="binding site" evidence="13">
    <location>
        <position position="495"/>
    </location>
    <ligand>
        <name>Zn(2+)</name>
        <dbReference type="ChEBI" id="CHEBI:29105"/>
    </ligand>
</feature>
<evidence type="ECO:0000313" key="16">
    <source>
        <dbReference type="EMBL" id="QJC21436.1"/>
    </source>
</evidence>
<feature type="binding site" evidence="13">
    <location>
        <begin position="64"/>
        <end position="68"/>
    </location>
    <ligand>
        <name>NAD(+)</name>
        <dbReference type="ChEBI" id="CHEBI:57540"/>
    </ligand>
</feature>
<dbReference type="Gene3D" id="1.10.287.610">
    <property type="entry name" value="Helix hairpin bin"/>
    <property type="match status" value="1"/>
</dbReference>
<evidence type="ECO:0000256" key="13">
    <source>
        <dbReference type="HAMAP-Rule" id="MF_01588"/>
    </source>
</evidence>
<keyword evidence="7 13" id="KW-0862">Zinc</keyword>
<dbReference type="Pfam" id="PF00533">
    <property type="entry name" value="BRCT"/>
    <property type="match status" value="1"/>
</dbReference>